<feature type="domain" description="Kinesin motor" evidence="7">
    <location>
        <begin position="99"/>
        <end position="438"/>
    </location>
</feature>
<dbReference type="GO" id="GO:0005874">
    <property type="term" value="C:microtubule"/>
    <property type="evidence" value="ECO:0007669"/>
    <property type="project" value="UniProtKB-KW"/>
</dbReference>
<dbReference type="AlphaFoldDB" id="A0A078B943"/>
<dbReference type="EMBL" id="CCKQ01018894">
    <property type="protein sequence ID" value="CDW90894.1"/>
    <property type="molecule type" value="Genomic_DNA"/>
</dbReference>
<protein>
    <recommendedName>
        <fullName evidence="4">Kinesin-like protein</fullName>
    </recommendedName>
</protein>
<feature type="coiled-coil region" evidence="5">
    <location>
        <begin position="634"/>
        <end position="717"/>
    </location>
</feature>
<dbReference type="OrthoDB" id="3176171at2759"/>
<dbReference type="PANTHER" id="PTHR47969:SF29">
    <property type="entry name" value="KINESIN-LIKE PROTEIN"/>
    <property type="match status" value="1"/>
</dbReference>
<evidence type="ECO:0000256" key="4">
    <source>
        <dbReference type="RuleBase" id="RU000394"/>
    </source>
</evidence>
<dbReference type="PROSITE" id="PS50067">
    <property type="entry name" value="KINESIN_MOTOR_2"/>
    <property type="match status" value="1"/>
</dbReference>
<dbReference type="GO" id="GO:0008017">
    <property type="term" value="F:microtubule binding"/>
    <property type="evidence" value="ECO:0007669"/>
    <property type="project" value="InterPro"/>
</dbReference>
<feature type="binding site" evidence="3">
    <location>
        <begin position="181"/>
        <end position="188"/>
    </location>
    <ligand>
        <name>ATP</name>
        <dbReference type="ChEBI" id="CHEBI:30616"/>
    </ligand>
</feature>
<evidence type="ECO:0000256" key="6">
    <source>
        <dbReference type="SAM" id="MobiDB-lite"/>
    </source>
</evidence>
<dbReference type="InterPro" id="IPR036961">
    <property type="entry name" value="Kinesin_motor_dom_sf"/>
</dbReference>
<evidence type="ECO:0000256" key="2">
    <source>
        <dbReference type="ARBA" id="ARBA00022840"/>
    </source>
</evidence>
<reference evidence="8 9" key="1">
    <citation type="submission" date="2014-06" db="EMBL/GenBank/DDBJ databases">
        <authorList>
            <person name="Swart Estienne"/>
        </authorList>
    </citation>
    <scope>NUCLEOTIDE SEQUENCE [LARGE SCALE GENOMIC DNA]</scope>
    <source>
        <strain evidence="8 9">130c</strain>
    </source>
</reference>
<sequence>MKNQTKKTVPVSRDSNKKNTPALQNGKGGGFNSVSSSVQGLPTQNQMKPASRSSQANNNGNMNAGQMMEGGNGGISSQMNSFYGQGGDSNIMQGAGGERVRVAMRVRPMMPHELNRGDENIITAPDNQHVLLSLKSGSKSFRFNAVLDDKARQADVFQQCGVHELINSALEGYSATIFAYGQTGSGKTYTMSGVEDKLGREGWTSDDNDGLFPRSVRHMWESMTMKPEQFYVKASFLEIYNEQLRDLLNPSSGILHCRWNVKNGFFVEDLMVVECTSQQDLIAVLHEGMKNRKSGSHELNKDSSRSHSILTVYLISETVSQEDGHIFKKYGKISFVDLAGSERLKESKSQGEMAKETGSINKSLFTLGKVISMLSSEKNPNNINQKYIPYRDSKLTMLLMDSLGGSSKALMIACVSPSHMWAEETISTLNYATRTMNIKNKPIIQMDAKEQIIYNLKREIYLLKLENEYLKEQVYRLNGGKPIQLPTGQQLEQQFKIDNGDGSQFILPPIGQGTSAQQYASQKQFNGMGGAVGAVGGMSFQPGMQMGMNGDAGGQMAGFRMLQEFEFEIQRLREENSQLRYQKELNERDFEQVMFENNTLYGKLENLENVFIGSAIQRDGLQSSHSKLSQDYTTSTLMLENTELKKKIARLEEEKLELKQTIINIDRGGGSGMGPATALMNGGIADMNEVYQLKQSNGELQKRVEFLQKRERELMDSLVKSKQRQ</sequence>
<dbReference type="Gene3D" id="3.40.850.10">
    <property type="entry name" value="Kinesin motor domain"/>
    <property type="match status" value="1"/>
</dbReference>
<evidence type="ECO:0000256" key="5">
    <source>
        <dbReference type="SAM" id="Coils"/>
    </source>
</evidence>
<dbReference type="GO" id="GO:0005875">
    <property type="term" value="C:microtubule associated complex"/>
    <property type="evidence" value="ECO:0007669"/>
    <property type="project" value="TreeGrafter"/>
</dbReference>
<organism evidence="8 9">
    <name type="scientific">Stylonychia lemnae</name>
    <name type="common">Ciliate</name>
    <dbReference type="NCBI Taxonomy" id="5949"/>
    <lineage>
        <taxon>Eukaryota</taxon>
        <taxon>Sar</taxon>
        <taxon>Alveolata</taxon>
        <taxon>Ciliophora</taxon>
        <taxon>Intramacronucleata</taxon>
        <taxon>Spirotrichea</taxon>
        <taxon>Stichotrichia</taxon>
        <taxon>Sporadotrichida</taxon>
        <taxon>Oxytrichidae</taxon>
        <taxon>Stylonychinae</taxon>
        <taxon>Stylonychia</taxon>
    </lineage>
</organism>
<keyword evidence="9" id="KW-1185">Reference proteome</keyword>
<keyword evidence="2 3" id="KW-0067">ATP-binding</keyword>
<dbReference type="SMART" id="SM00129">
    <property type="entry name" value="KISc"/>
    <property type="match status" value="1"/>
</dbReference>
<dbReference type="GO" id="GO:0007018">
    <property type="term" value="P:microtubule-based movement"/>
    <property type="evidence" value="ECO:0007669"/>
    <property type="project" value="InterPro"/>
</dbReference>
<gene>
    <name evidence="8" type="primary">Contig14914.g15893</name>
    <name evidence="8" type="ORF">STYLEM_20042</name>
</gene>
<evidence type="ECO:0000313" key="8">
    <source>
        <dbReference type="EMBL" id="CDW90894.1"/>
    </source>
</evidence>
<dbReference type="InterPro" id="IPR001752">
    <property type="entry name" value="Kinesin_motor_dom"/>
</dbReference>
<dbReference type="InterPro" id="IPR027640">
    <property type="entry name" value="Kinesin-like_fam"/>
</dbReference>
<comment type="similarity">
    <text evidence="3 4">Belongs to the TRAFAC class myosin-kinesin ATPase superfamily. Kinesin family.</text>
</comment>
<keyword evidence="4" id="KW-0493">Microtubule</keyword>
<dbReference type="PANTHER" id="PTHR47969">
    <property type="entry name" value="CHROMOSOME-ASSOCIATED KINESIN KIF4A-RELATED"/>
    <property type="match status" value="1"/>
</dbReference>
<name>A0A078B943_STYLE</name>
<dbReference type="GO" id="GO:0051231">
    <property type="term" value="P:spindle elongation"/>
    <property type="evidence" value="ECO:0007669"/>
    <property type="project" value="TreeGrafter"/>
</dbReference>
<feature type="compositionally biased region" description="Low complexity" evidence="6">
    <location>
        <begin position="55"/>
        <end position="67"/>
    </location>
</feature>
<dbReference type="OMA" id="VPCPRDI"/>
<dbReference type="SUPFAM" id="SSF52540">
    <property type="entry name" value="P-loop containing nucleoside triphosphate hydrolases"/>
    <property type="match status" value="1"/>
</dbReference>
<dbReference type="GO" id="GO:0007052">
    <property type="term" value="P:mitotic spindle organization"/>
    <property type="evidence" value="ECO:0007669"/>
    <property type="project" value="TreeGrafter"/>
</dbReference>
<dbReference type="PRINTS" id="PR00380">
    <property type="entry name" value="KINESINHEAVY"/>
</dbReference>
<dbReference type="FunFam" id="3.40.850.10:FF:000080">
    <property type="entry name" value="Kinesin-like protein"/>
    <property type="match status" value="1"/>
</dbReference>
<evidence type="ECO:0000256" key="1">
    <source>
        <dbReference type="ARBA" id="ARBA00022741"/>
    </source>
</evidence>
<feature type="region of interest" description="Disordered" evidence="6">
    <location>
        <begin position="1"/>
        <end position="71"/>
    </location>
</feature>
<dbReference type="PROSITE" id="PS00411">
    <property type="entry name" value="KINESIN_MOTOR_1"/>
    <property type="match status" value="1"/>
</dbReference>
<keyword evidence="1 3" id="KW-0547">Nucleotide-binding</keyword>
<dbReference type="InParanoid" id="A0A078B943"/>
<dbReference type="GO" id="GO:0005524">
    <property type="term" value="F:ATP binding"/>
    <property type="evidence" value="ECO:0007669"/>
    <property type="project" value="UniProtKB-UniRule"/>
</dbReference>
<dbReference type="Proteomes" id="UP000039865">
    <property type="component" value="Unassembled WGS sequence"/>
</dbReference>
<dbReference type="InterPro" id="IPR027417">
    <property type="entry name" value="P-loop_NTPase"/>
</dbReference>
<dbReference type="CDD" id="cd00106">
    <property type="entry name" value="KISc"/>
    <property type="match status" value="1"/>
</dbReference>
<evidence type="ECO:0000313" key="9">
    <source>
        <dbReference type="Proteomes" id="UP000039865"/>
    </source>
</evidence>
<proteinExistence type="inferred from homology"/>
<dbReference type="InterPro" id="IPR019821">
    <property type="entry name" value="Kinesin_motor_CS"/>
</dbReference>
<dbReference type="GO" id="GO:0003777">
    <property type="term" value="F:microtubule motor activity"/>
    <property type="evidence" value="ECO:0007669"/>
    <property type="project" value="InterPro"/>
</dbReference>
<evidence type="ECO:0000259" key="7">
    <source>
        <dbReference type="PROSITE" id="PS50067"/>
    </source>
</evidence>
<keyword evidence="5" id="KW-0175">Coiled coil</keyword>
<evidence type="ECO:0000256" key="3">
    <source>
        <dbReference type="PROSITE-ProRule" id="PRU00283"/>
    </source>
</evidence>
<feature type="compositionally biased region" description="Polar residues" evidence="6">
    <location>
        <begin position="32"/>
        <end position="54"/>
    </location>
</feature>
<accession>A0A078B943</accession>
<keyword evidence="3 4" id="KW-0505">Motor protein</keyword>
<dbReference type="Pfam" id="PF00225">
    <property type="entry name" value="Kinesin"/>
    <property type="match status" value="1"/>
</dbReference>
<feature type="coiled-coil region" evidence="5">
    <location>
        <begin position="562"/>
        <end position="589"/>
    </location>
</feature>